<accession>A0A2R7YYX3</accession>
<organism evidence="1 2">
    <name type="scientific">Nocardioides currus</name>
    <dbReference type="NCBI Taxonomy" id="2133958"/>
    <lineage>
        <taxon>Bacteria</taxon>
        <taxon>Bacillati</taxon>
        <taxon>Actinomycetota</taxon>
        <taxon>Actinomycetes</taxon>
        <taxon>Propionibacteriales</taxon>
        <taxon>Nocardioidaceae</taxon>
        <taxon>Nocardioides</taxon>
    </lineage>
</organism>
<proteinExistence type="predicted"/>
<comment type="caution">
    <text evidence="1">The sequence shown here is derived from an EMBL/GenBank/DDBJ whole genome shotgun (WGS) entry which is preliminary data.</text>
</comment>
<dbReference type="EMBL" id="PYXZ01000002">
    <property type="protein sequence ID" value="PUA81504.1"/>
    <property type="molecule type" value="Genomic_DNA"/>
</dbReference>
<keyword evidence="2" id="KW-1185">Reference proteome</keyword>
<name>A0A2R7YYX3_9ACTN</name>
<dbReference type="Pfam" id="PF13196">
    <property type="entry name" value="DUF4012"/>
    <property type="match status" value="1"/>
</dbReference>
<dbReference type="OrthoDB" id="3203519at2"/>
<gene>
    <name evidence="1" type="ORF">C7S10_05315</name>
</gene>
<sequence>MSPVPPRRIVLALVAGVLLVGVAIGVPLGWTWWQARQAQSALEQAVTALQDDDLDAAEAHVEDARTHADRAVATRHGVMGAAWRHLPVLAAADDDVRRLADALDDLTSVAETGLVVLPQLSGDEGSLVTDGRVDLRALREVLAGFDEVRDRVADAQGELAAVDAGAPLLGGRIADLRDDGLAGLDPVQRGLDSLAPLADVLPDVLGADRERNYLVAILNPAEQLYSGGTPLTFTPMSVRGGRIEMGAPQDTATHGRAFVPRYWPKVDGNPFHRGRLRIGTATFAPDWTVSGEEALRAWRSLRGKQMDGLVAIDVMALRDLVALTGPLEVPYYGTITAENFVPTLIGSYDSIPDYRVRHQVNQALVPIFRDRLFATGQFVEKIRALSDNAAGRHFAVYLRDPDAQAAFSRLGLTGELSGTDHDYLGVFSQNAVPSKTDYWQSRTVTSDVVLAADGSARVTATTRIHNDTTPYPFRGRDPRQGYSTRFATLSLAQFLPRGASDVVARVDDAFFTPHVGDFYGRPFLRRTVPFRPQATHELAVAYDVPGAAARSGDELVYRLDVDPQGLVRPSAINVTVHLPADYEAVDLPDGWVELDEETIGWGGSALISRQSFEVTLALRG</sequence>
<evidence type="ECO:0008006" key="3">
    <source>
        <dbReference type="Google" id="ProtNLM"/>
    </source>
</evidence>
<reference evidence="1 2" key="1">
    <citation type="submission" date="2018-03" db="EMBL/GenBank/DDBJ databases">
        <authorList>
            <person name="Keele B.F."/>
        </authorList>
    </citation>
    <scope>NUCLEOTIDE SEQUENCE [LARGE SCALE GENOMIC DNA]</scope>
    <source>
        <strain evidence="1 2">IB-3</strain>
    </source>
</reference>
<evidence type="ECO:0000313" key="1">
    <source>
        <dbReference type="EMBL" id="PUA81504.1"/>
    </source>
</evidence>
<dbReference type="AlphaFoldDB" id="A0A2R7YYX3"/>
<protein>
    <recommendedName>
        <fullName evidence="3">DUF4012 domain-containing protein</fullName>
    </recommendedName>
</protein>
<dbReference type="InterPro" id="IPR025101">
    <property type="entry name" value="DUF4012"/>
</dbReference>
<evidence type="ECO:0000313" key="2">
    <source>
        <dbReference type="Proteomes" id="UP000244867"/>
    </source>
</evidence>
<dbReference type="Proteomes" id="UP000244867">
    <property type="component" value="Unassembled WGS sequence"/>
</dbReference>